<sequence length="99" mass="11122">VIIKVKRLANLQMQVTVFGQLIISNRLSQSISMRINCSTTSKDTRGDNGQVSQYDIQPGMHHPSLVSSEVLLNPIQFRLAGYTTSWSHDIFLSGDRMKD</sequence>
<proteinExistence type="predicted"/>
<organism evidence="1">
    <name type="scientific">Arion vulgaris</name>
    <dbReference type="NCBI Taxonomy" id="1028688"/>
    <lineage>
        <taxon>Eukaryota</taxon>
        <taxon>Metazoa</taxon>
        <taxon>Spiralia</taxon>
        <taxon>Lophotrochozoa</taxon>
        <taxon>Mollusca</taxon>
        <taxon>Gastropoda</taxon>
        <taxon>Heterobranchia</taxon>
        <taxon>Euthyneura</taxon>
        <taxon>Panpulmonata</taxon>
        <taxon>Eupulmonata</taxon>
        <taxon>Stylommatophora</taxon>
        <taxon>Helicina</taxon>
        <taxon>Arionoidea</taxon>
        <taxon>Arionidae</taxon>
        <taxon>Arion</taxon>
    </lineage>
</organism>
<feature type="non-terminal residue" evidence="1">
    <location>
        <position position="99"/>
    </location>
</feature>
<name>A0A0B7B064_9EUPU</name>
<accession>A0A0B7B064</accession>
<reference evidence="1" key="1">
    <citation type="submission" date="2014-12" db="EMBL/GenBank/DDBJ databases">
        <title>Insight into the proteome of Arion vulgaris.</title>
        <authorList>
            <person name="Aradska J."/>
            <person name="Bulat T."/>
            <person name="Smidak R."/>
            <person name="Sarate P."/>
            <person name="Gangsoo J."/>
            <person name="Sialana F."/>
            <person name="Bilban M."/>
            <person name="Lubec G."/>
        </authorList>
    </citation>
    <scope>NUCLEOTIDE SEQUENCE</scope>
    <source>
        <tissue evidence="1">Skin</tissue>
    </source>
</reference>
<dbReference type="EMBL" id="HACG01039402">
    <property type="protein sequence ID" value="CEK86267.1"/>
    <property type="molecule type" value="Transcribed_RNA"/>
</dbReference>
<feature type="non-terminal residue" evidence="1">
    <location>
        <position position="1"/>
    </location>
</feature>
<gene>
    <name evidence="1" type="primary">ORF152845</name>
</gene>
<dbReference type="AlphaFoldDB" id="A0A0B7B064"/>
<protein>
    <submittedName>
        <fullName evidence="1">Uncharacterized protein</fullName>
    </submittedName>
</protein>
<evidence type="ECO:0000313" key="1">
    <source>
        <dbReference type="EMBL" id="CEK86267.1"/>
    </source>
</evidence>